<name>A0A1C6XIS2_PLACU</name>
<reference evidence="2 3" key="1">
    <citation type="submission" date="2016-08" db="EMBL/GenBank/DDBJ databases">
        <authorList>
            <consortium name="Pathogen Informatics"/>
        </authorList>
    </citation>
    <scope>NUCLEOTIDE SEQUENCE [LARGE SCALE GENOMIC DNA]</scope>
    <source>
        <strain evidence="2 3">AJ</strain>
    </source>
</reference>
<proteinExistence type="predicted"/>
<gene>
    <name evidence="2" type="ORF">PCHAJ_000363800</name>
</gene>
<sequence length="131" mass="15564">MEHRNSFNYKANKINDLSNMINNSKSGNDKKKNIENELNESCEDNFIQQLCQDLNNESEENINDQDKKETNLSNDIDINFIFKKKIYEKNIAQIEKQIQTNKLNRLIKTNEIMIEMLTLIKNRKLNTKSFF</sequence>
<evidence type="ECO:0000313" key="3">
    <source>
        <dbReference type="Proteomes" id="UP000507163"/>
    </source>
</evidence>
<dbReference type="AlphaFoldDB" id="A0A1C6XIS2"/>
<evidence type="ECO:0000313" key="2">
    <source>
        <dbReference type="EMBL" id="SCM04049.1"/>
    </source>
</evidence>
<dbReference type="Proteomes" id="UP000507163">
    <property type="component" value="Chromosome 13"/>
</dbReference>
<organism evidence="2 3">
    <name type="scientific">Plasmodium chabaudi chabaudi</name>
    <dbReference type="NCBI Taxonomy" id="31271"/>
    <lineage>
        <taxon>Eukaryota</taxon>
        <taxon>Sar</taxon>
        <taxon>Alveolata</taxon>
        <taxon>Apicomplexa</taxon>
        <taxon>Aconoidasida</taxon>
        <taxon>Haemosporida</taxon>
        <taxon>Plasmodiidae</taxon>
        <taxon>Plasmodium</taxon>
        <taxon>Plasmodium (Vinckeia)</taxon>
    </lineage>
</organism>
<feature type="coiled-coil region" evidence="1">
    <location>
        <begin position="55"/>
        <end position="104"/>
    </location>
</feature>
<evidence type="ECO:0000256" key="1">
    <source>
        <dbReference type="SAM" id="Coils"/>
    </source>
</evidence>
<accession>A0A1C6XIS2</accession>
<keyword evidence="1" id="KW-0175">Coiled coil</keyword>
<dbReference type="EMBL" id="LT608179">
    <property type="protein sequence ID" value="SCM04049.1"/>
    <property type="molecule type" value="Genomic_DNA"/>
</dbReference>
<protein>
    <submittedName>
        <fullName evidence="2">Uncharacterized protein</fullName>
    </submittedName>
</protein>